<proteinExistence type="predicted"/>
<organism evidence="2 3">
    <name type="scientific">Genlisea aurea</name>
    <dbReference type="NCBI Taxonomy" id="192259"/>
    <lineage>
        <taxon>Eukaryota</taxon>
        <taxon>Viridiplantae</taxon>
        <taxon>Streptophyta</taxon>
        <taxon>Embryophyta</taxon>
        <taxon>Tracheophyta</taxon>
        <taxon>Spermatophyta</taxon>
        <taxon>Magnoliopsida</taxon>
        <taxon>eudicotyledons</taxon>
        <taxon>Gunneridae</taxon>
        <taxon>Pentapetalae</taxon>
        <taxon>asterids</taxon>
        <taxon>lamiids</taxon>
        <taxon>Lamiales</taxon>
        <taxon>Lentibulariaceae</taxon>
        <taxon>Genlisea</taxon>
    </lineage>
</organism>
<evidence type="ECO:0000313" key="3">
    <source>
        <dbReference type="Proteomes" id="UP000015453"/>
    </source>
</evidence>
<keyword evidence="3" id="KW-1185">Reference proteome</keyword>
<feature type="region of interest" description="Disordered" evidence="1">
    <location>
        <begin position="21"/>
        <end position="57"/>
    </location>
</feature>
<evidence type="ECO:0000256" key="1">
    <source>
        <dbReference type="SAM" id="MobiDB-lite"/>
    </source>
</evidence>
<comment type="caution">
    <text evidence="2">The sequence shown here is derived from an EMBL/GenBank/DDBJ whole genome shotgun (WGS) entry which is preliminary data.</text>
</comment>
<gene>
    <name evidence="2" type="ORF">M569_12937</name>
</gene>
<evidence type="ECO:0000313" key="2">
    <source>
        <dbReference type="EMBL" id="EPS61856.1"/>
    </source>
</evidence>
<protein>
    <submittedName>
        <fullName evidence="2">Uncharacterized protein</fullName>
    </submittedName>
</protein>
<dbReference type="EMBL" id="AUSU01006552">
    <property type="protein sequence ID" value="EPS61856.1"/>
    <property type="molecule type" value="Genomic_DNA"/>
</dbReference>
<name>S8CBW2_9LAMI</name>
<dbReference type="AlphaFoldDB" id="S8CBW2"/>
<accession>S8CBW2</accession>
<feature type="compositionally biased region" description="Basic residues" evidence="1">
    <location>
        <begin position="31"/>
        <end position="43"/>
    </location>
</feature>
<sequence length="57" mass="6570">MVSKGITAPPRINMIAGLQFISSNPMGNQPHHSHRSGRWRRRKNDPLPLTLKDYHRP</sequence>
<reference evidence="2 3" key="1">
    <citation type="journal article" date="2013" name="BMC Genomics">
        <title>The miniature genome of a carnivorous plant Genlisea aurea contains a low number of genes and short non-coding sequences.</title>
        <authorList>
            <person name="Leushkin E.V."/>
            <person name="Sutormin R.A."/>
            <person name="Nabieva E.R."/>
            <person name="Penin A.A."/>
            <person name="Kondrashov A.S."/>
            <person name="Logacheva M.D."/>
        </authorList>
    </citation>
    <scope>NUCLEOTIDE SEQUENCE [LARGE SCALE GENOMIC DNA]</scope>
</reference>
<dbReference type="Proteomes" id="UP000015453">
    <property type="component" value="Unassembled WGS sequence"/>
</dbReference>